<sequence length="99" mass="10975">MEAGENVFVGEDAPTEEEEEVEHELDEHELDESLSIFNFTSCTNDELIEFMPDFLDLSDEEELLQFLIMYLAAAAAEADEEAEAAQIARGRLGRGDGCG</sequence>
<keyword evidence="2" id="KW-1185">Reference proteome</keyword>
<organism evidence="1 2">
    <name type="scientific">Trachymyrmex cornetzi</name>
    <dbReference type="NCBI Taxonomy" id="471704"/>
    <lineage>
        <taxon>Eukaryota</taxon>
        <taxon>Metazoa</taxon>
        <taxon>Ecdysozoa</taxon>
        <taxon>Arthropoda</taxon>
        <taxon>Hexapoda</taxon>
        <taxon>Insecta</taxon>
        <taxon>Pterygota</taxon>
        <taxon>Neoptera</taxon>
        <taxon>Endopterygota</taxon>
        <taxon>Hymenoptera</taxon>
        <taxon>Apocrita</taxon>
        <taxon>Aculeata</taxon>
        <taxon>Formicoidea</taxon>
        <taxon>Formicidae</taxon>
        <taxon>Myrmicinae</taxon>
        <taxon>Trachymyrmex</taxon>
    </lineage>
</organism>
<evidence type="ECO:0000313" key="1">
    <source>
        <dbReference type="EMBL" id="KYN21092.1"/>
    </source>
</evidence>
<gene>
    <name evidence="1" type="ORF">ALC57_06547</name>
</gene>
<proteinExistence type="predicted"/>
<name>A0A151J8A7_9HYME</name>
<dbReference type="Proteomes" id="UP000078492">
    <property type="component" value="Unassembled WGS sequence"/>
</dbReference>
<dbReference type="EMBL" id="KQ979542">
    <property type="protein sequence ID" value="KYN21092.1"/>
    <property type="molecule type" value="Genomic_DNA"/>
</dbReference>
<accession>A0A151J8A7</accession>
<dbReference type="AlphaFoldDB" id="A0A151J8A7"/>
<evidence type="ECO:0000313" key="2">
    <source>
        <dbReference type="Proteomes" id="UP000078492"/>
    </source>
</evidence>
<protein>
    <submittedName>
        <fullName evidence="1">Uncharacterized protein</fullName>
    </submittedName>
</protein>
<reference evidence="1 2" key="1">
    <citation type="submission" date="2015-09" db="EMBL/GenBank/DDBJ databases">
        <title>Trachymyrmex cornetzi WGS genome.</title>
        <authorList>
            <person name="Nygaard S."/>
            <person name="Hu H."/>
            <person name="Boomsma J."/>
            <person name="Zhang G."/>
        </authorList>
    </citation>
    <scope>NUCLEOTIDE SEQUENCE [LARGE SCALE GENOMIC DNA]</scope>
    <source>
        <strain evidence="1">Tcor2-1</strain>
        <tissue evidence="1">Whole body</tissue>
    </source>
</reference>